<evidence type="ECO:0000256" key="1">
    <source>
        <dbReference type="ARBA" id="ARBA00004127"/>
    </source>
</evidence>
<feature type="transmembrane region" description="Helical" evidence="7">
    <location>
        <begin position="163"/>
        <end position="184"/>
    </location>
</feature>
<dbReference type="GO" id="GO:0012505">
    <property type="term" value="C:endomembrane system"/>
    <property type="evidence" value="ECO:0007669"/>
    <property type="project" value="UniProtKB-SubCell"/>
</dbReference>
<reference evidence="9" key="3">
    <citation type="submission" date="2016-12" db="EMBL/GenBank/DDBJ databases">
        <title>Annotation of the draft genome assembly of Crocosphaera watsonii WH 8501.</title>
        <authorList>
            <consortium name="US DOE Joint Genome Institute (JGI-ORNL)"/>
            <person name="Larimer F."/>
            <person name="Land M."/>
        </authorList>
    </citation>
    <scope>NUCLEOTIDE SEQUENCE</scope>
    <source>
        <strain evidence="9">WH 8501</strain>
    </source>
</reference>
<keyword evidence="4" id="KW-0560">Oxidoreductase</keyword>
<name>Q4C5E6_CROWT</name>
<dbReference type="Proteomes" id="UP000003922">
    <property type="component" value="Unassembled WGS sequence"/>
</dbReference>
<keyword evidence="2 7" id="KW-0812">Transmembrane</keyword>
<reference evidence="9" key="2">
    <citation type="submission" date="2005-06" db="EMBL/GenBank/DDBJ databases">
        <title>Sequencing of the draft genome and assembly of Crocosphaera watsonii WH 8501.</title>
        <authorList>
            <consortium name="US DOE Joint Genome Institute (JGI-PGF)"/>
            <person name="Copeland A."/>
            <person name="Lucas S."/>
            <person name="Lapidus A."/>
            <person name="Barry K."/>
            <person name="Detter C."/>
            <person name="Glavina T."/>
            <person name="Hammon N."/>
            <person name="Israni S."/>
            <person name="Pitluck S."/>
            <person name="Richardson P."/>
        </authorList>
    </citation>
    <scope>NUCLEOTIDE SEQUENCE [LARGE SCALE GENOMIC DNA]</scope>
    <source>
        <strain evidence="9">WH 8501</strain>
    </source>
</reference>
<dbReference type="KEGG" id="cwa:CwatDRAFT_4591"/>
<dbReference type="GO" id="GO:0050479">
    <property type="term" value="F:glyceryl-ether monooxygenase activity"/>
    <property type="evidence" value="ECO:0007669"/>
    <property type="project" value="TreeGrafter"/>
</dbReference>
<sequence>MELFSDFLNFAKYILTGFLMYGFFMLIERIRPVEKHQPLSHVWFNLGWYVFYILVSFALQATGIGLLIDLIQNWLELPLINLPVPHNPLTYGLIALLYFLVTDFFYYWFHRWQHTTWLWEQHKFHHSEVSLNVTSTRRVHWLEDPFLLFCLELPMGLLFKFNGLSLGIITFIAIIWLQFIHLNLRLNLGYLSRVITGPQYHRLHHSFQPEHLDKNFAAFFPLWDIVFKTYYHPRRDEFPPTGLTTGEVYNNLWEASLLPFREWLSSFRESSKRRKPFRER</sequence>
<evidence type="ECO:0000259" key="8">
    <source>
        <dbReference type="Pfam" id="PF04116"/>
    </source>
</evidence>
<reference evidence="9" key="1">
    <citation type="submission" date="2004-02" db="EMBL/GenBank/DDBJ databases">
        <authorList>
            <consortium name="DOE Joint Genome Institute"/>
        </authorList>
    </citation>
    <scope>NUCLEOTIDE SEQUENCE [LARGE SCALE GENOMIC DNA]</scope>
    <source>
        <strain evidence="9">WH 8501</strain>
    </source>
</reference>
<gene>
    <name evidence="9" type="ORF">CwatDRAFT_4591</name>
</gene>
<dbReference type="AlphaFoldDB" id="Q4C5E6"/>
<dbReference type="PANTHER" id="PTHR21624">
    <property type="entry name" value="STEROL DESATURASE-RELATED PROTEIN"/>
    <property type="match status" value="1"/>
</dbReference>
<dbReference type="InterPro" id="IPR006694">
    <property type="entry name" value="Fatty_acid_hydroxylase"/>
</dbReference>
<proteinExistence type="predicted"/>
<feature type="transmembrane region" description="Helical" evidence="7">
    <location>
        <begin position="7"/>
        <end position="27"/>
    </location>
</feature>
<dbReference type="GO" id="GO:0005506">
    <property type="term" value="F:iron ion binding"/>
    <property type="evidence" value="ECO:0007669"/>
    <property type="project" value="InterPro"/>
</dbReference>
<keyword evidence="5" id="KW-0443">Lipid metabolism</keyword>
<dbReference type="PANTHER" id="PTHR21624:SF1">
    <property type="entry name" value="ALKYLGLYCEROL MONOOXYGENASE"/>
    <property type="match status" value="1"/>
</dbReference>
<evidence type="ECO:0000256" key="2">
    <source>
        <dbReference type="ARBA" id="ARBA00022692"/>
    </source>
</evidence>
<comment type="subcellular location">
    <subcellularLocation>
        <location evidence="1">Endomembrane system</location>
        <topology evidence="1">Multi-pass membrane protein</topology>
    </subcellularLocation>
</comment>
<dbReference type="GO" id="GO:0006643">
    <property type="term" value="P:membrane lipid metabolic process"/>
    <property type="evidence" value="ECO:0007669"/>
    <property type="project" value="TreeGrafter"/>
</dbReference>
<feature type="transmembrane region" description="Helical" evidence="7">
    <location>
        <begin position="47"/>
        <end position="68"/>
    </location>
</feature>
<dbReference type="RefSeq" id="WP_007304970.1">
    <property type="nucleotide sequence ID" value="NZ_AADV02000005.1"/>
</dbReference>
<evidence type="ECO:0000256" key="5">
    <source>
        <dbReference type="ARBA" id="ARBA00023098"/>
    </source>
</evidence>
<dbReference type="OrthoDB" id="9770329at2"/>
<keyword evidence="10" id="KW-1185">Reference proteome</keyword>
<feature type="domain" description="Fatty acid hydroxylase" evidence="8">
    <location>
        <begin position="96"/>
        <end position="229"/>
    </location>
</feature>
<evidence type="ECO:0000313" key="10">
    <source>
        <dbReference type="Proteomes" id="UP000003922"/>
    </source>
</evidence>
<keyword evidence="3 7" id="KW-1133">Transmembrane helix</keyword>
<protein>
    <submittedName>
        <fullName evidence="9">Similar to Sterol desaturase</fullName>
    </submittedName>
</protein>
<dbReference type="EMBL" id="AADV02000005">
    <property type="protein sequence ID" value="EAM51458.1"/>
    <property type="molecule type" value="Genomic_DNA"/>
</dbReference>
<evidence type="ECO:0000256" key="4">
    <source>
        <dbReference type="ARBA" id="ARBA00023002"/>
    </source>
</evidence>
<organism evidence="9 10">
    <name type="scientific">Crocosphaera watsonii WH 8501</name>
    <dbReference type="NCBI Taxonomy" id="165597"/>
    <lineage>
        <taxon>Bacteria</taxon>
        <taxon>Bacillati</taxon>
        <taxon>Cyanobacteriota</taxon>
        <taxon>Cyanophyceae</taxon>
        <taxon>Oscillatoriophycideae</taxon>
        <taxon>Chroococcales</taxon>
        <taxon>Aphanothecaceae</taxon>
        <taxon>Crocosphaera</taxon>
    </lineage>
</organism>
<evidence type="ECO:0000256" key="6">
    <source>
        <dbReference type="ARBA" id="ARBA00023136"/>
    </source>
</evidence>
<dbReference type="InterPro" id="IPR051689">
    <property type="entry name" value="Sterol_desaturase/TMEM195"/>
</dbReference>
<evidence type="ECO:0000256" key="7">
    <source>
        <dbReference type="SAM" id="Phobius"/>
    </source>
</evidence>
<accession>Q4C5E6</accession>
<evidence type="ECO:0000256" key="3">
    <source>
        <dbReference type="ARBA" id="ARBA00022989"/>
    </source>
</evidence>
<comment type="caution">
    <text evidence="9">The sequence shown here is derived from an EMBL/GenBank/DDBJ whole genome shotgun (WGS) entry which is preliminary data.</text>
</comment>
<feature type="transmembrane region" description="Helical" evidence="7">
    <location>
        <begin position="89"/>
        <end position="109"/>
    </location>
</feature>
<evidence type="ECO:0000313" key="9">
    <source>
        <dbReference type="EMBL" id="EAM51458.1"/>
    </source>
</evidence>
<keyword evidence="6 7" id="KW-0472">Membrane</keyword>
<dbReference type="Pfam" id="PF04116">
    <property type="entry name" value="FA_hydroxylase"/>
    <property type="match status" value="1"/>
</dbReference>
<dbReference type="GO" id="GO:0008610">
    <property type="term" value="P:lipid biosynthetic process"/>
    <property type="evidence" value="ECO:0007669"/>
    <property type="project" value="InterPro"/>
</dbReference>
<dbReference type="GO" id="GO:0016020">
    <property type="term" value="C:membrane"/>
    <property type="evidence" value="ECO:0007669"/>
    <property type="project" value="GOC"/>
</dbReference>